<gene>
    <name evidence="2" type="ORF">PSTT_00934</name>
</gene>
<feature type="compositionally biased region" description="Polar residues" evidence="1">
    <location>
        <begin position="177"/>
        <end position="191"/>
    </location>
</feature>
<dbReference type="AlphaFoldDB" id="A0A2S4W5I3"/>
<dbReference type="Proteomes" id="UP000239156">
    <property type="component" value="Unassembled WGS sequence"/>
</dbReference>
<reference evidence="2" key="1">
    <citation type="submission" date="2017-12" db="EMBL/GenBank/DDBJ databases">
        <title>Gene loss provides genomic basis for host adaptation in cereal stripe rust fungi.</title>
        <authorList>
            <person name="Xia C."/>
        </authorList>
    </citation>
    <scope>NUCLEOTIDE SEQUENCE [LARGE SCALE GENOMIC DNA]</scope>
    <source>
        <strain evidence="2">93-210</strain>
    </source>
</reference>
<dbReference type="VEuPathDB" id="FungiDB:PSTT_00934"/>
<keyword evidence="3" id="KW-1185">Reference proteome</keyword>
<feature type="compositionally biased region" description="Acidic residues" evidence="1">
    <location>
        <begin position="142"/>
        <end position="151"/>
    </location>
</feature>
<feature type="region of interest" description="Disordered" evidence="1">
    <location>
        <begin position="142"/>
        <end position="165"/>
    </location>
</feature>
<protein>
    <submittedName>
        <fullName evidence="2">Uncharacterized protein</fullName>
    </submittedName>
</protein>
<comment type="caution">
    <text evidence="2">The sequence shown here is derived from an EMBL/GenBank/DDBJ whole genome shotgun (WGS) entry which is preliminary data.</text>
</comment>
<evidence type="ECO:0000313" key="2">
    <source>
        <dbReference type="EMBL" id="POW16986.1"/>
    </source>
</evidence>
<evidence type="ECO:0000313" key="3">
    <source>
        <dbReference type="Proteomes" id="UP000239156"/>
    </source>
</evidence>
<feature type="region of interest" description="Disordered" evidence="1">
    <location>
        <begin position="177"/>
        <end position="203"/>
    </location>
</feature>
<dbReference type="EMBL" id="PKSL01000004">
    <property type="protein sequence ID" value="POW16986.1"/>
    <property type="molecule type" value="Genomic_DNA"/>
</dbReference>
<sequence length="203" mass="22341">MLAPTHTCVAFTQSYLLGFCYSRSEKACRGGVFIFKIFQKCATRTGAVQHCTSGGRRVISHIRGAHQKYSLPPKTLPRFGGLTKNRSHPLIPRQNDHRSIKNGVLPQQASSASFLFGRDGLLSTQSLKNPNDMEFLDTSMLDDEYGDFDDSQESRLGPSPPVPGQRQFMPLFDFNTQGEATSGPFDTQGNPINPGCQPGCNLQ</sequence>
<name>A0A2S4W5I3_9BASI</name>
<accession>A0A2S4W5I3</accession>
<dbReference type="VEuPathDB" id="FungiDB:PSHT_07959"/>
<proteinExistence type="predicted"/>
<organism evidence="2 3">
    <name type="scientific">Puccinia striiformis</name>
    <dbReference type="NCBI Taxonomy" id="27350"/>
    <lineage>
        <taxon>Eukaryota</taxon>
        <taxon>Fungi</taxon>
        <taxon>Dikarya</taxon>
        <taxon>Basidiomycota</taxon>
        <taxon>Pucciniomycotina</taxon>
        <taxon>Pucciniomycetes</taxon>
        <taxon>Pucciniales</taxon>
        <taxon>Pucciniaceae</taxon>
        <taxon>Puccinia</taxon>
    </lineage>
</organism>
<evidence type="ECO:0000256" key="1">
    <source>
        <dbReference type="SAM" id="MobiDB-lite"/>
    </source>
</evidence>